<accession>A0ABP8I1X4</accession>
<dbReference type="Proteomes" id="UP001501153">
    <property type="component" value="Unassembled WGS sequence"/>
</dbReference>
<comment type="caution">
    <text evidence="2">The sequence shown here is derived from an EMBL/GenBank/DDBJ whole genome shotgun (WGS) entry which is preliminary data.</text>
</comment>
<evidence type="ECO:0000256" key="1">
    <source>
        <dbReference type="SAM" id="Phobius"/>
    </source>
</evidence>
<evidence type="ECO:0000313" key="3">
    <source>
        <dbReference type="Proteomes" id="UP001501153"/>
    </source>
</evidence>
<keyword evidence="1" id="KW-0472">Membrane</keyword>
<proteinExistence type="predicted"/>
<protein>
    <submittedName>
        <fullName evidence="2">Uncharacterized protein</fullName>
    </submittedName>
</protein>
<keyword evidence="3" id="KW-1185">Reference proteome</keyword>
<organism evidence="2 3">
    <name type="scientific">Hymenobacter saemangeumensis</name>
    <dbReference type="NCBI Taxonomy" id="1084522"/>
    <lineage>
        <taxon>Bacteria</taxon>
        <taxon>Pseudomonadati</taxon>
        <taxon>Bacteroidota</taxon>
        <taxon>Cytophagia</taxon>
        <taxon>Cytophagales</taxon>
        <taxon>Hymenobacteraceae</taxon>
        <taxon>Hymenobacter</taxon>
    </lineage>
</organism>
<evidence type="ECO:0000313" key="2">
    <source>
        <dbReference type="EMBL" id="GAA4349547.1"/>
    </source>
</evidence>
<dbReference type="EMBL" id="BAABGZ010000010">
    <property type="protein sequence ID" value="GAA4349547.1"/>
    <property type="molecule type" value="Genomic_DNA"/>
</dbReference>
<feature type="transmembrane region" description="Helical" evidence="1">
    <location>
        <begin position="73"/>
        <end position="94"/>
    </location>
</feature>
<reference evidence="3" key="1">
    <citation type="journal article" date="2019" name="Int. J. Syst. Evol. Microbiol.">
        <title>The Global Catalogue of Microorganisms (GCM) 10K type strain sequencing project: providing services to taxonomists for standard genome sequencing and annotation.</title>
        <authorList>
            <consortium name="The Broad Institute Genomics Platform"/>
            <consortium name="The Broad Institute Genome Sequencing Center for Infectious Disease"/>
            <person name="Wu L."/>
            <person name="Ma J."/>
        </authorList>
    </citation>
    <scope>NUCLEOTIDE SEQUENCE [LARGE SCALE GENOMIC DNA]</scope>
    <source>
        <strain evidence="3">JCM 17923</strain>
    </source>
</reference>
<gene>
    <name evidence="2" type="ORF">GCM10023185_06380</name>
</gene>
<sequence length="129" mass="13941">MATPMLLLTAVVTVANIVSPGLNVVAGVNVIPLPATVLAPPALFSKPPRWLLNTLRAGADAALSIWLNWTDTALLRGALMVLGLGLMEVMLSWARSEADGITERKQIRGSQNGRDEFIITLSLYTYKIR</sequence>
<keyword evidence="1" id="KW-0812">Transmembrane</keyword>
<name>A0ABP8I1X4_9BACT</name>
<keyword evidence="1" id="KW-1133">Transmembrane helix</keyword>